<organism evidence="1 2">
    <name type="scientific">Streptomyces curacoi</name>
    <dbReference type="NCBI Taxonomy" id="146536"/>
    <lineage>
        <taxon>Bacteria</taxon>
        <taxon>Bacillati</taxon>
        <taxon>Actinomycetota</taxon>
        <taxon>Actinomycetes</taxon>
        <taxon>Kitasatosporales</taxon>
        <taxon>Streptomycetaceae</taxon>
        <taxon>Streptomyces</taxon>
    </lineage>
</organism>
<evidence type="ECO:0000313" key="1">
    <source>
        <dbReference type="EMBL" id="KUM67172.1"/>
    </source>
</evidence>
<sequence>MVPTIPLSDRERRLAELFVQEMIGVDDRVGHDDCAHALEQFVNAPSSETNGLSPLSPSRLSTSAALPEGCAVRLVLHEDPAEGRLALTRTGWGRVLLGRAGFFTTRCSTSSSAGRSWLRSLLATAFVDEF</sequence>
<name>A0A124GTW3_9ACTN</name>
<dbReference type="AlphaFoldDB" id="A0A124GTW3"/>
<keyword evidence="2" id="KW-1185">Reference proteome</keyword>
<dbReference type="Proteomes" id="UP000054024">
    <property type="component" value="Unassembled WGS sequence"/>
</dbReference>
<accession>A0A124GTW3</accession>
<reference evidence="1 2" key="1">
    <citation type="submission" date="2015-10" db="EMBL/GenBank/DDBJ databases">
        <title>Draft genome sequence of Streptomyces curacoi DSM 40107, type strain for the species Streptomyces curacoi.</title>
        <authorList>
            <person name="Ruckert C."/>
            <person name="Winkler A."/>
            <person name="Kalinowski J."/>
            <person name="Kampfer P."/>
            <person name="Glaeser S."/>
        </authorList>
    </citation>
    <scope>NUCLEOTIDE SEQUENCE [LARGE SCALE GENOMIC DNA]</scope>
    <source>
        <strain evidence="1 2">DSM 40107</strain>
    </source>
</reference>
<dbReference type="EMBL" id="LMWJ01000039">
    <property type="protein sequence ID" value="KUM67172.1"/>
    <property type="molecule type" value="Genomic_DNA"/>
</dbReference>
<gene>
    <name evidence="1" type="ORF">AQI70_36570</name>
</gene>
<comment type="caution">
    <text evidence="1">The sequence shown here is derived from an EMBL/GenBank/DDBJ whole genome shotgun (WGS) entry which is preliminary data.</text>
</comment>
<proteinExistence type="predicted"/>
<protein>
    <submittedName>
        <fullName evidence="1">Uncharacterized protein</fullName>
    </submittedName>
</protein>
<evidence type="ECO:0000313" key="2">
    <source>
        <dbReference type="Proteomes" id="UP000054024"/>
    </source>
</evidence>